<evidence type="ECO:0008006" key="4">
    <source>
        <dbReference type="Google" id="ProtNLM"/>
    </source>
</evidence>
<evidence type="ECO:0000256" key="1">
    <source>
        <dbReference type="SAM" id="MobiDB-lite"/>
    </source>
</evidence>
<gene>
    <name evidence="2" type="ORF">N0V83_008942</name>
</gene>
<dbReference type="AlphaFoldDB" id="A0A9W8Y4I2"/>
<protein>
    <recommendedName>
        <fullName evidence="4">BTB domain-containing protein</fullName>
    </recommendedName>
</protein>
<keyword evidence="3" id="KW-1185">Reference proteome</keyword>
<sequence length="255" mass="28686">MTDNNINSTSAAKSPILVGVIQLKIDDQTFFVSKALLEQNAPNFPLNTTELKDVSVTTIEAFLNWMGIEQDDEWDKTQFRPLNLLYDEPIPSIDRWSMVQPLCELFILGVTYVIPALRKDALRGISRCIAAVVEASNQLIYLGRSTGCVPFHAQRAITYAYAKTAPGSPLRKILIDGFCATRFYSQNKDWLRCFPPAFLLDALHGKIELTSTIENRKEALGRVKEWQVSGEDKGKEATPVKRKRPSLGNSFSFIR</sequence>
<feature type="compositionally biased region" description="Basic and acidic residues" evidence="1">
    <location>
        <begin position="230"/>
        <end position="239"/>
    </location>
</feature>
<organism evidence="2 3">
    <name type="scientific">Neocucurbitaria cava</name>
    <dbReference type="NCBI Taxonomy" id="798079"/>
    <lineage>
        <taxon>Eukaryota</taxon>
        <taxon>Fungi</taxon>
        <taxon>Dikarya</taxon>
        <taxon>Ascomycota</taxon>
        <taxon>Pezizomycotina</taxon>
        <taxon>Dothideomycetes</taxon>
        <taxon>Pleosporomycetidae</taxon>
        <taxon>Pleosporales</taxon>
        <taxon>Pleosporineae</taxon>
        <taxon>Cucurbitariaceae</taxon>
        <taxon>Neocucurbitaria</taxon>
    </lineage>
</organism>
<dbReference type="EMBL" id="JAPEUY010000016">
    <property type="protein sequence ID" value="KAJ4365322.1"/>
    <property type="molecule type" value="Genomic_DNA"/>
</dbReference>
<comment type="caution">
    <text evidence="2">The sequence shown here is derived from an EMBL/GenBank/DDBJ whole genome shotgun (WGS) entry which is preliminary data.</text>
</comment>
<name>A0A9W8Y4I2_9PLEO</name>
<feature type="region of interest" description="Disordered" evidence="1">
    <location>
        <begin position="230"/>
        <end position="255"/>
    </location>
</feature>
<evidence type="ECO:0000313" key="3">
    <source>
        <dbReference type="Proteomes" id="UP001140560"/>
    </source>
</evidence>
<dbReference type="Proteomes" id="UP001140560">
    <property type="component" value="Unassembled WGS sequence"/>
</dbReference>
<reference evidence="2" key="1">
    <citation type="submission" date="2022-10" db="EMBL/GenBank/DDBJ databases">
        <title>Tapping the CABI collections for fungal endophytes: first genome assemblies for Collariella, Neodidymelliopsis, Ascochyta clinopodiicola, Didymella pomorum, Didymosphaeria variabile, Neocosmospora piperis and Neocucurbitaria cava.</title>
        <authorList>
            <person name="Hill R."/>
        </authorList>
    </citation>
    <scope>NUCLEOTIDE SEQUENCE</scope>
    <source>
        <strain evidence="2">IMI 356814</strain>
    </source>
</reference>
<proteinExistence type="predicted"/>
<accession>A0A9W8Y4I2</accession>
<evidence type="ECO:0000313" key="2">
    <source>
        <dbReference type="EMBL" id="KAJ4365322.1"/>
    </source>
</evidence>